<evidence type="ECO:0000256" key="10">
    <source>
        <dbReference type="SAM" id="Coils"/>
    </source>
</evidence>
<keyword evidence="7" id="KW-0206">Cytoskeleton</keyword>
<feature type="region of interest" description="Disordered" evidence="11">
    <location>
        <begin position="774"/>
        <end position="812"/>
    </location>
</feature>
<feature type="compositionally biased region" description="Low complexity" evidence="11">
    <location>
        <begin position="17"/>
        <end position="28"/>
    </location>
</feature>
<feature type="coiled-coil region" evidence="10">
    <location>
        <begin position="1038"/>
        <end position="1065"/>
    </location>
</feature>
<dbReference type="Pfam" id="PF10174">
    <property type="entry name" value="Cast"/>
    <property type="match status" value="2"/>
</dbReference>
<feature type="region of interest" description="Disordered" evidence="11">
    <location>
        <begin position="1"/>
        <end position="54"/>
    </location>
</feature>
<keyword evidence="8" id="KW-0966">Cell projection</keyword>
<proteinExistence type="predicted"/>
<dbReference type="Gene3D" id="1.10.287.1490">
    <property type="match status" value="1"/>
</dbReference>
<feature type="compositionally biased region" description="Basic and acidic residues" evidence="11">
    <location>
        <begin position="774"/>
        <end position="796"/>
    </location>
</feature>
<evidence type="ECO:0000256" key="3">
    <source>
        <dbReference type="ARBA" id="ARBA00022490"/>
    </source>
</evidence>
<dbReference type="CTD" id="23085"/>
<dbReference type="SUPFAM" id="SSF57997">
    <property type="entry name" value="Tropomyosin"/>
    <property type="match status" value="1"/>
</dbReference>
<dbReference type="GO" id="GO:0098882">
    <property type="term" value="F:structural constituent of presynaptic active zone"/>
    <property type="evidence" value="ECO:0007669"/>
    <property type="project" value="TreeGrafter"/>
</dbReference>
<reference evidence="14" key="1">
    <citation type="submission" date="2025-08" db="UniProtKB">
        <authorList>
            <consortium name="RefSeq"/>
        </authorList>
    </citation>
    <scope>IDENTIFICATION</scope>
    <source>
        <tissue evidence="14">Brain</tissue>
    </source>
</reference>
<feature type="compositionally biased region" description="Gly residues" evidence="11">
    <location>
        <begin position="40"/>
        <end position="51"/>
    </location>
</feature>
<sequence>MYGSARSVGKVEPSNQSPGRSPRLPRSPRLGHRRTNSTGGSSGSSVGGGSGKTLSMENIQSLNAAYATSGPMYLSDHENVGSETPKSTMTLGRSGGRLPYGVRMTAMGSSPNIASSGVASDTIAFGEHHLPPVSMASTVPHSLRQARDNTIMDLQTQLKEVLRENDLLRKDVEVKESKLSSSMNSIKTFWSPELKKERALRKDEASKITIWKEQYRVVQEENQHMQMTIQALQDELRIQRDLNQLFQQDSSGRTGEPCVAELTEENFQRLHAEHERQAKELFLLRKTLEEMELRIETQKQTLNARDESIKKLLEMLQSKGLSAKATEEDHERTRRLAEAEMHVHHLESLLEQKEKENSMLREEMHRRFENAPDSAKTKALQTVIEMKDSKISSMERGLRDLEEEIQMLKSNGALSTEEREEEMKQMEVYRSHSKFMKNKIGQVKQELSRKDTELLALQTKLETLTNQFSDSKQHIEVLKESLTAKEQRAAILQTEVDALRLRLEEKETMLNKKTKQIQDMAEEKGTQAGEIHDLKDMLDVKERKVNVLQKKIENLQEQLRDKEKQMSSLKERVKSLQADTTNTDTALTTLEEALAEKERTIERLKEQRDRDEREKQEEIDNYKKDLKDLKEKVSLLQGDLSEKEASLLDLKEHASSLASSGLKKDSRLKTLEIALEQKKEECLKMESQLKKAHEATLEARASPEMSDRIQQLEREIARYKDESSKAQAEVDRLLEILKEVENEKNDKDKKIAELESLTSRQVKDQNKKVANLKHKEQVEKKKSAQMLEEARRREDNLNDSSQQLQDSLRKKDDRIEELEEALRESVQITAEREMVLAQEESARTSAEKQVEELLMAMEKVKQELESMKAKLSSTQQSLAEKETHLTNLRAERRKHLEEVLEMKQEALLAAISEKDANIALLELSSSKKKTQEEVAALKREKDRLVQQLKQQTQNRMKLMADNYEDDHFKSSHSNQTNHKPSPDQIIQPLLELDQNRSKLKLYIGHLTALCHDRDPLILRGLTPPASYNLDDDQAAWENELQKMTQEQLQNELEKGERDNAELQEFANAILQQIADHCPDILEQVVNALEESS</sequence>
<evidence type="ECO:0000256" key="8">
    <source>
        <dbReference type="ARBA" id="ARBA00023273"/>
    </source>
</evidence>
<comment type="subcellular location">
    <subcellularLocation>
        <location evidence="1">Cytoplasm</location>
        <location evidence="1">Cytoskeleton</location>
    </subcellularLocation>
    <subcellularLocation>
        <location evidence="9">Presynapse</location>
    </subcellularLocation>
</comment>
<dbReference type="GO" id="GO:0007274">
    <property type="term" value="P:neuromuscular synaptic transmission"/>
    <property type="evidence" value="ECO:0007669"/>
    <property type="project" value="TreeGrafter"/>
</dbReference>
<evidence type="ECO:0000256" key="7">
    <source>
        <dbReference type="ARBA" id="ARBA00023212"/>
    </source>
</evidence>
<dbReference type="GO" id="GO:0048167">
    <property type="term" value="P:regulation of synaptic plasticity"/>
    <property type="evidence" value="ECO:0007669"/>
    <property type="project" value="TreeGrafter"/>
</dbReference>
<dbReference type="GeneID" id="101691119"/>
<protein>
    <submittedName>
        <fullName evidence="14">ELKS/Rab6-interacting/CAST family member 1 isoform X5</fullName>
    </submittedName>
</protein>
<evidence type="ECO:0000313" key="14">
    <source>
        <dbReference type="RefSeq" id="XP_044927487.1"/>
    </source>
</evidence>
<evidence type="ECO:0000256" key="5">
    <source>
        <dbReference type="ARBA" id="ARBA00023018"/>
    </source>
</evidence>
<feature type="coiled-coil region" evidence="10">
    <location>
        <begin position="215"/>
        <end position="280"/>
    </location>
</feature>
<evidence type="ECO:0000256" key="6">
    <source>
        <dbReference type="ARBA" id="ARBA00023054"/>
    </source>
</evidence>
<keyword evidence="4" id="KW-0597">Phosphoprotein</keyword>
<dbReference type="InterPro" id="IPR037245">
    <property type="entry name" value="FIP-RBD_C_sf"/>
</dbReference>
<keyword evidence="2" id="KW-0813">Transport</keyword>
<dbReference type="SUPFAM" id="SSF144270">
    <property type="entry name" value="Eferin C-derminal domain-like"/>
    <property type="match status" value="1"/>
</dbReference>
<dbReference type="PANTHER" id="PTHR18861:SF1">
    <property type="entry name" value="ELKS_RAB6-INTERACTING_CAST FAMILY MEMBER 1"/>
    <property type="match status" value="1"/>
</dbReference>
<dbReference type="InterPro" id="IPR019323">
    <property type="entry name" value="ELKS/CAST"/>
</dbReference>
<dbReference type="InterPro" id="IPR019018">
    <property type="entry name" value="Rab-bd_FIP-RBD"/>
</dbReference>
<dbReference type="AlphaFoldDB" id="A0A8U0RMU5"/>
<evidence type="ECO:0000256" key="4">
    <source>
        <dbReference type="ARBA" id="ARBA00022553"/>
    </source>
</evidence>
<evidence type="ECO:0000256" key="1">
    <source>
        <dbReference type="ARBA" id="ARBA00004245"/>
    </source>
</evidence>
<gene>
    <name evidence="14" type="primary">ERC1</name>
</gene>
<dbReference type="GO" id="GO:0048788">
    <property type="term" value="C:cytoskeleton of presynaptic active zone"/>
    <property type="evidence" value="ECO:0007669"/>
    <property type="project" value="TreeGrafter"/>
</dbReference>
<feature type="domain" description="FIP-RBD" evidence="12">
    <location>
        <begin position="1022"/>
        <end position="1084"/>
    </location>
</feature>
<keyword evidence="5" id="KW-0770">Synapse</keyword>
<evidence type="ECO:0000256" key="2">
    <source>
        <dbReference type="ARBA" id="ARBA00022448"/>
    </source>
</evidence>
<evidence type="ECO:0000256" key="11">
    <source>
        <dbReference type="SAM" id="MobiDB-lite"/>
    </source>
</evidence>
<feature type="region of interest" description="Disordered" evidence="11">
    <location>
        <begin position="559"/>
        <end position="581"/>
    </location>
</feature>
<dbReference type="Proteomes" id="UP000000715">
    <property type="component" value="Unplaced"/>
</dbReference>
<evidence type="ECO:0000259" key="12">
    <source>
        <dbReference type="PROSITE" id="PS51511"/>
    </source>
</evidence>
<feature type="coiled-coil region" evidence="10">
    <location>
        <begin position="336"/>
        <end position="418"/>
    </location>
</feature>
<dbReference type="Gene3D" id="1.20.5.2440">
    <property type="match status" value="1"/>
</dbReference>
<keyword evidence="3" id="KW-0963">Cytoplasm</keyword>
<dbReference type="PROSITE" id="PS51511">
    <property type="entry name" value="FIP_RBD"/>
    <property type="match status" value="1"/>
</dbReference>
<dbReference type="RefSeq" id="XP_044927487.1">
    <property type="nucleotide sequence ID" value="XM_045071552.1"/>
</dbReference>
<keyword evidence="6 10" id="KW-0175">Coiled coil</keyword>
<organism evidence="13 14">
    <name type="scientific">Mustela putorius furo</name>
    <name type="common">European domestic ferret</name>
    <name type="synonym">Mustela furo</name>
    <dbReference type="NCBI Taxonomy" id="9669"/>
    <lineage>
        <taxon>Eukaryota</taxon>
        <taxon>Metazoa</taxon>
        <taxon>Chordata</taxon>
        <taxon>Craniata</taxon>
        <taxon>Vertebrata</taxon>
        <taxon>Euteleostomi</taxon>
        <taxon>Mammalia</taxon>
        <taxon>Eutheria</taxon>
        <taxon>Laurasiatheria</taxon>
        <taxon>Carnivora</taxon>
        <taxon>Caniformia</taxon>
        <taxon>Musteloidea</taxon>
        <taxon>Mustelidae</taxon>
        <taxon>Mustelinae</taxon>
        <taxon>Mustela</taxon>
    </lineage>
</organism>
<dbReference type="FunFam" id="1.20.5.2440:FF:000005">
    <property type="entry name" value="ELKS/Rab6-interacting/CAST family member 1 isoform X1"/>
    <property type="match status" value="1"/>
</dbReference>
<dbReference type="PANTHER" id="PTHR18861">
    <property type="entry name" value="ELKS/RAB6-INTERACTING/CAST PROTEIN"/>
    <property type="match status" value="1"/>
</dbReference>
<evidence type="ECO:0000256" key="9">
    <source>
        <dbReference type="ARBA" id="ARBA00034106"/>
    </source>
</evidence>
<dbReference type="Pfam" id="PF09457">
    <property type="entry name" value="RBD-FIP"/>
    <property type="match status" value="1"/>
</dbReference>
<feature type="compositionally biased region" description="Basic and acidic residues" evidence="11">
    <location>
        <begin position="559"/>
        <end position="574"/>
    </location>
</feature>
<evidence type="ECO:0000313" key="13">
    <source>
        <dbReference type="Proteomes" id="UP000000715"/>
    </source>
</evidence>
<dbReference type="GO" id="GO:0030424">
    <property type="term" value="C:axon"/>
    <property type="evidence" value="ECO:0007669"/>
    <property type="project" value="UniProtKB-SubCell"/>
</dbReference>
<accession>A0A8U0RMU5</accession>
<keyword evidence="13" id="KW-1185">Reference proteome</keyword>
<feature type="coiled-coil region" evidence="10">
    <location>
        <begin position="151"/>
        <end position="178"/>
    </location>
</feature>
<name>A0A8U0RMU5_MUSPF</name>